<evidence type="ECO:0000256" key="1">
    <source>
        <dbReference type="ARBA" id="ARBA00004651"/>
    </source>
</evidence>
<keyword evidence="5 10" id="KW-1133">Transmembrane helix</keyword>
<dbReference type="PROSITE" id="PS50111">
    <property type="entry name" value="CHEMOTAXIS_TRANSDUC_2"/>
    <property type="match status" value="1"/>
</dbReference>
<keyword evidence="7 9" id="KW-0807">Transducer</keyword>
<dbReference type="InterPro" id="IPR004089">
    <property type="entry name" value="MCPsignal_dom"/>
</dbReference>
<dbReference type="AlphaFoldDB" id="A0A0X8JHL2"/>
<dbReference type="PANTHER" id="PTHR32089">
    <property type="entry name" value="METHYL-ACCEPTING CHEMOTAXIS PROTEIN MCPB"/>
    <property type="match status" value="1"/>
</dbReference>
<protein>
    <submittedName>
        <fullName evidence="13">Chemotaxis protein</fullName>
    </submittedName>
</protein>
<evidence type="ECO:0000313" key="13">
    <source>
        <dbReference type="EMBL" id="AMD88889.1"/>
    </source>
</evidence>
<dbReference type="Pfam" id="PF02743">
    <property type="entry name" value="dCache_1"/>
    <property type="match status" value="1"/>
</dbReference>
<comment type="similarity">
    <text evidence="8">Belongs to the methyl-accepting chemotaxis (MCP) protein family.</text>
</comment>
<feature type="domain" description="Methyl-accepting transducer" evidence="11">
    <location>
        <begin position="417"/>
        <end position="653"/>
    </location>
</feature>
<dbReference type="GO" id="GO:0006935">
    <property type="term" value="P:chemotaxis"/>
    <property type="evidence" value="ECO:0007669"/>
    <property type="project" value="UniProtKB-KW"/>
</dbReference>
<dbReference type="RefSeq" id="WP_062251376.1">
    <property type="nucleotide sequence ID" value="NZ_CP014229.1"/>
</dbReference>
<dbReference type="GO" id="GO:0007165">
    <property type="term" value="P:signal transduction"/>
    <property type="evidence" value="ECO:0007669"/>
    <property type="project" value="UniProtKB-KW"/>
</dbReference>
<organism evidence="13 14">
    <name type="scientific">Desulfovibrio fairfieldensis</name>
    <dbReference type="NCBI Taxonomy" id="44742"/>
    <lineage>
        <taxon>Bacteria</taxon>
        <taxon>Pseudomonadati</taxon>
        <taxon>Thermodesulfobacteriota</taxon>
        <taxon>Desulfovibrionia</taxon>
        <taxon>Desulfovibrionales</taxon>
        <taxon>Desulfovibrionaceae</taxon>
        <taxon>Desulfovibrio</taxon>
    </lineage>
</organism>
<evidence type="ECO:0000256" key="4">
    <source>
        <dbReference type="ARBA" id="ARBA00022692"/>
    </source>
</evidence>
<dbReference type="Pfam" id="PF00015">
    <property type="entry name" value="MCPsignal"/>
    <property type="match status" value="1"/>
</dbReference>
<evidence type="ECO:0000256" key="5">
    <source>
        <dbReference type="ARBA" id="ARBA00022989"/>
    </source>
</evidence>
<dbReference type="SMART" id="SM00283">
    <property type="entry name" value="MA"/>
    <property type="match status" value="1"/>
</dbReference>
<proteinExistence type="inferred from homology"/>
<evidence type="ECO:0000256" key="2">
    <source>
        <dbReference type="ARBA" id="ARBA00022475"/>
    </source>
</evidence>
<reference evidence="14" key="1">
    <citation type="submission" date="2016-02" db="EMBL/GenBank/DDBJ databases">
        <authorList>
            <person name="Holder M.E."/>
            <person name="Ajami N.J."/>
            <person name="Petrosino J.F."/>
        </authorList>
    </citation>
    <scope>NUCLEOTIDE SEQUENCE [LARGE SCALE GENOMIC DNA]</scope>
    <source>
        <strain evidence="14">CCUG 45958</strain>
    </source>
</reference>
<dbReference type="EMBL" id="CP014229">
    <property type="protein sequence ID" value="AMD88889.1"/>
    <property type="molecule type" value="Genomic_DNA"/>
</dbReference>
<dbReference type="CDD" id="cd11386">
    <property type="entry name" value="MCP_signal"/>
    <property type="match status" value="1"/>
</dbReference>
<dbReference type="Gene3D" id="3.30.450.20">
    <property type="entry name" value="PAS domain"/>
    <property type="match status" value="2"/>
</dbReference>
<dbReference type="STRING" id="44742.AXF13_01450"/>
<dbReference type="KEGG" id="dfi:AXF13_01450"/>
<evidence type="ECO:0000256" key="8">
    <source>
        <dbReference type="ARBA" id="ARBA00029447"/>
    </source>
</evidence>
<feature type="transmembrane region" description="Helical" evidence="10">
    <location>
        <begin position="7"/>
        <end position="30"/>
    </location>
</feature>
<keyword evidence="6 10" id="KW-0472">Membrane</keyword>
<dbReference type="SUPFAM" id="SSF58104">
    <property type="entry name" value="Methyl-accepting chemotaxis protein (MCP) signaling domain"/>
    <property type="match status" value="1"/>
</dbReference>
<dbReference type="InterPro" id="IPR033479">
    <property type="entry name" value="dCache_1"/>
</dbReference>
<dbReference type="PROSITE" id="PS50885">
    <property type="entry name" value="HAMP"/>
    <property type="match status" value="1"/>
</dbReference>
<dbReference type="InterPro" id="IPR003660">
    <property type="entry name" value="HAMP_dom"/>
</dbReference>
<evidence type="ECO:0000256" key="6">
    <source>
        <dbReference type="ARBA" id="ARBA00023136"/>
    </source>
</evidence>
<evidence type="ECO:0000256" key="10">
    <source>
        <dbReference type="SAM" id="Phobius"/>
    </source>
</evidence>
<dbReference type="SMART" id="SM00304">
    <property type="entry name" value="HAMP"/>
    <property type="match status" value="2"/>
</dbReference>
<evidence type="ECO:0000259" key="12">
    <source>
        <dbReference type="PROSITE" id="PS50885"/>
    </source>
</evidence>
<feature type="transmembrane region" description="Helical" evidence="10">
    <location>
        <begin position="291"/>
        <end position="315"/>
    </location>
</feature>
<dbReference type="PANTHER" id="PTHR32089:SF112">
    <property type="entry name" value="LYSOZYME-LIKE PROTEIN-RELATED"/>
    <property type="match status" value="1"/>
</dbReference>
<evidence type="ECO:0000313" key="14">
    <source>
        <dbReference type="Proteomes" id="UP000069241"/>
    </source>
</evidence>
<dbReference type="Gene3D" id="1.10.287.950">
    <property type="entry name" value="Methyl-accepting chemotaxis protein"/>
    <property type="match status" value="1"/>
</dbReference>
<dbReference type="Proteomes" id="UP000069241">
    <property type="component" value="Chromosome"/>
</dbReference>
<comment type="subcellular location">
    <subcellularLocation>
        <location evidence="1">Cell membrane</location>
        <topology evidence="1">Multi-pass membrane protein</topology>
    </subcellularLocation>
</comment>
<evidence type="ECO:0000256" key="3">
    <source>
        <dbReference type="ARBA" id="ARBA00022500"/>
    </source>
</evidence>
<feature type="domain" description="HAMP" evidence="12">
    <location>
        <begin position="316"/>
        <end position="370"/>
    </location>
</feature>
<gene>
    <name evidence="13" type="ORF">AXF13_01450</name>
</gene>
<keyword evidence="14" id="KW-1185">Reference proteome</keyword>
<name>A0A0X8JHL2_9BACT</name>
<dbReference type="GO" id="GO:0005886">
    <property type="term" value="C:plasma membrane"/>
    <property type="evidence" value="ECO:0007669"/>
    <property type="project" value="UniProtKB-SubCell"/>
</dbReference>
<evidence type="ECO:0000256" key="9">
    <source>
        <dbReference type="PROSITE-ProRule" id="PRU00284"/>
    </source>
</evidence>
<evidence type="ECO:0000259" key="11">
    <source>
        <dbReference type="PROSITE" id="PS50111"/>
    </source>
</evidence>
<accession>A0A0X8JHL2</accession>
<keyword evidence="3" id="KW-0145">Chemotaxis</keyword>
<evidence type="ECO:0000256" key="7">
    <source>
        <dbReference type="ARBA" id="ARBA00023224"/>
    </source>
</evidence>
<keyword evidence="2" id="KW-1003">Cell membrane</keyword>
<keyword evidence="4 10" id="KW-0812">Transmembrane</keyword>
<sequence length="690" mass="73195">MTIRAKLISLMASFIAAIVLVVSFMAYYAYKDSYQIAVSGSKTTVQSVTNYVSLFFNTAEDNSAFLAGLPQTAEAAGYLPSHVGLGASKTHTRREMSPQALELDKILEQLAESSASYLAVGLGSTDGGFLEYPPIAYPAGFDPRKRPWYQSAEDSGTGAAHSVYLNAAGTPVCSFVHTVKDGGRTAGVSYIEVSLATLSKSISAMEIGRTGRLTLIDPSGIIVATRNAEALFSKVADKKMPGLDTIYAMPNGVHMAKVNGRDVLVNIFSDQRGWKYVYAIDADEVFAGTYAMLRISVIFSLVMAVAVFILGALILRSINRPLGLLSSTSETIADGDIQAALPDRVLFSGELLSLYESFAKMLAHINETLRRSQESEQKAHREEEKARASMLRAEEAGAAAQAKTTAMLGVAESLDKAIRVISDASGALSVQIEQSDRIASESARSLTEAATAINEMNATVQEVARNVSTTSRFSGETRAKAESGAQVVHQSLQSIERVHAVSLELRTDMERLNEHAGAISRIMTVISDIADQTNLLALNAAIEAARAGDAGRGFAVVADEVRKLAEKTMASTHDVSSAIQAIQESTNKSMASVENAVLQIDKATGFANDSGHALTDIVSTAEATADQIQAIAAASEQQSAASEEINANIERVNNMVGQTAESMAEAAGAVAGLAAQTEGLRALVARMQQQ</sequence>